<evidence type="ECO:0000256" key="1">
    <source>
        <dbReference type="SAM" id="MobiDB-lite"/>
    </source>
</evidence>
<feature type="compositionally biased region" description="Polar residues" evidence="1">
    <location>
        <begin position="207"/>
        <end position="221"/>
    </location>
</feature>
<evidence type="ECO:0000313" key="3">
    <source>
        <dbReference type="Proteomes" id="UP000663827"/>
    </source>
</evidence>
<organism evidence="2 3">
    <name type="scientific">Rhizoctonia solani</name>
    <dbReference type="NCBI Taxonomy" id="456999"/>
    <lineage>
        <taxon>Eukaryota</taxon>
        <taxon>Fungi</taxon>
        <taxon>Dikarya</taxon>
        <taxon>Basidiomycota</taxon>
        <taxon>Agaricomycotina</taxon>
        <taxon>Agaricomycetes</taxon>
        <taxon>Cantharellales</taxon>
        <taxon>Ceratobasidiaceae</taxon>
        <taxon>Rhizoctonia</taxon>
    </lineage>
</organism>
<accession>A0A8H3DY97</accession>
<feature type="region of interest" description="Disordered" evidence="1">
    <location>
        <begin position="143"/>
        <end position="174"/>
    </location>
</feature>
<sequence length="538" mass="60096">MTPTKPVASVDNESAFVKQPKYTVAYSRDGKHVRIVESNGKEHVWEIIERPDDPGRCVLEDKMLMPKNDKRHNQYLEIFESMRANARNVLGKDGLNVLWSKIPVETRADILNMTSNKNPILKRFRDGWAGSKILVRVLQNARNRAARKKKTNTATSKSNKKVAKKAVKERGTTMKNQAWRQTLVPLVLSHARRTKGEEEWLPKPIAQVTSDETGHATNSSTKPRRKGAPTKPTVIQNGESSEDEQIPPVKSTRQPSPKTTKKLGTIRTEPLTSDSENGDEDEGTPTIQPAKPSARPLRRRRHQTRATTKTKTRSKSLPNPRSKKKLRESTGSETENPQVAPSGRGSKRKRTEQDEDESEHTPREPRAASPAPPTVQEPSSDFPSTVRDTSPAPTEVLSTPIPVQNKKRKGKALDREESESWDANVNAEIAKLEANNRDAKKGKRASDEPSDKPAPSKNGGSKKPRQGKKATQHLEQDQAVEETESTRRKRPTPRPLREAGAADEADLFVVSRKAKKELVDEVDIGGSKRITRNRGNRK</sequence>
<comment type="caution">
    <text evidence="2">The sequence shown here is derived from an EMBL/GenBank/DDBJ whole genome shotgun (WGS) entry which is preliminary data.</text>
</comment>
<feature type="compositionally biased region" description="Basic residues" evidence="1">
    <location>
        <begin position="296"/>
        <end position="314"/>
    </location>
</feature>
<reference evidence="2" key="1">
    <citation type="submission" date="2021-01" db="EMBL/GenBank/DDBJ databases">
        <authorList>
            <person name="Kaushik A."/>
        </authorList>
    </citation>
    <scope>NUCLEOTIDE SEQUENCE</scope>
    <source>
        <strain evidence="2">AG5</strain>
    </source>
</reference>
<feature type="compositionally biased region" description="Basic and acidic residues" evidence="1">
    <location>
        <begin position="430"/>
        <end position="451"/>
    </location>
</feature>
<dbReference type="Proteomes" id="UP000663827">
    <property type="component" value="Unassembled WGS sequence"/>
</dbReference>
<feature type="compositionally biased region" description="Polar residues" evidence="1">
    <location>
        <begin position="376"/>
        <end position="392"/>
    </location>
</feature>
<evidence type="ECO:0000313" key="2">
    <source>
        <dbReference type="EMBL" id="CAE7125664.1"/>
    </source>
</evidence>
<gene>
    <name evidence="2" type="ORF">RDB_LOCUS59564</name>
</gene>
<dbReference type="AlphaFoldDB" id="A0A8H3DY97"/>
<protein>
    <submittedName>
        <fullName evidence="2">Uncharacterized protein</fullName>
    </submittedName>
</protein>
<feature type="region of interest" description="Disordered" evidence="1">
    <location>
        <begin position="194"/>
        <end position="507"/>
    </location>
</feature>
<dbReference type="EMBL" id="CAJNJQ010001189">
    <property type="protein sequence ID" value="CAE7125664.1"/>
    <property type="molecule type" value="Genomic_DNA"/>
</dbReference>
<feature type="compositionally biased region" description="Basic residues" evidence="1">
    <location>
        <begin position="460"/>
        <end position="471"/>
    </location>
</feature>
<proteinExistence type="predicted"/>
<name>A0A8H3DY97_9AGAM</name>
<feature type="compositionally biased region" description="Polar residues" evidence="1">
    <location>
        <begin position="329"/>
        <end position="339"/>
    </location>
</feature>